<feature type="compositionally biased region" description="Basic and acidic residues" evidence="1">
    <location>
        <begin position="26"/>
        <end position="38"/>
    </location>
</feature>
<dbReference type="Proteomes" id="UP000054047">
    <property type="component" value="Unassembled WGS sequence"/>
</dbReference>
<organism evidence="2 3">
    <name type="scientific">Ancylostoma duodenale</name>
    <dbReference type="NCBI Taxonomy" id="51022"/>
    <lineage>
        <taxon>Eukaryota</taxon>
        <taxon>Metazoa</taxon>
        <taxon>Ecdysozoa</taxon>
        <taxon>Nematoda</taxon>
        <taxon>Chromadorea</taxon>
        <taxon>Rhabditida</taxon>
        <taxon>Rhabditina</taxon>
        <taxon>Rhabditomorpha</taxon>
        <taxon>Strongyloidea</taxon>
        <taxon>Ancylostomatidae</taxon>
        <taxon>Ancylostomatinae</taxon>
        <taxon>Ancylostoma</taxon>
    </lineage>
</organism>
<protein>
    <submittedName>
        <fullName evidence="2">Uncharacterized protein</fullName>
    </submittedName>
</protein>
<evidence type="ECO:0000313" key="2">
    <source>
        <dbReference type="EMBL" id="KIH65343.1"/>
    </source>
</evidence>
<sequence length="245" mass="29195">MERTGSRAASLRGRRVAITQEEREIRRRREGERLRASREAQTQEQRDVDLEGRKMRRSTESEEQVEYRRSQERNRWRQRVEGLSEEERQFRRAQRAAHMREQRWLEAERWRQERIRSMRERYADGIEEEVRENRWARYIVSGMPVSIAQEHYAGVMDVRCTECGALSFRGKCATDRSKEGFNMCCNFGNVIIPRFRNFPVELKSILQDHTSEVGQQFRKNIRRYNSALAMASMGANVEVPQRHGP</sequence>
<dbReference type="EMBL" id="KN727599">
    <property type="protein sequence ID" value="KIH65343.1"/>
    <property type="molecule type" value="Genomic_DNA"/>
</dbReference>
<gene>
    <name evidence="2" type="ORF">ANCDUO_04339</name>
</gene>
<evidence type="ECO:0000256" key="1">
    <source>
        <dbReference type="SAM" id="MobiDB-lite"/>
    </source>
</evidence>
<evidence type="ECO:0000313" key="3">
    <source>
        <dbReference type="Proteomes" id="UP000054047"/>
    </source>
</evidence>
<accession>A0A0C2D6U7</accession>
<dbReference type="OrthoDB" id="10051765at2759"/>
<keyword evidence="3" id="KW-1185">Reference proteome</keyword>
<feature type="compositionally biased region" description="Basic and acidic residues" evidence="1">
    <location>
        <begin position="44"/>
        <end position="68"/>
    </location>
</feature>
<feature type="region of interest" description="Disordered" evidence="1">
    <location>
        <begin position="26"/>
        <end position="68"/>
    </location>
</feature>
<name>A0A0C2D6U7_9BILA</name>
<reference evidence="2 3" key="1">
    <citation type="submission" date="2013-12" db="EMBL/GenBank/DDBJ databases">
        <title>Draft genome of the parsitic nematode Ancylostoma duodenale.</title>
        <authorList>
            <person name="Mitreva M."/>
        </authorList>
    </citation>
    <scope>NUCLEOTIDE SEQUENCE [LARGE SCALE GENOMIC DNA]</scope>
    <source>
        <strain evidence="2 3">Zhejiang</strain>
    </source>
</reference>
<dbReference type="AlphaFoldDB" id="A0A0C2D6U7"/>
<proteinExistence type="predicted"/>